<keyword evidence="4" id="KW-1185">Reference proteome</keyword>
<feature type="signal peptide" evidence="2">
    <location>
        <begin position="1"/>
        <end position="19"/>
    </location>
</feature>
<dbReference type="EMBL" id="JBHUFW010000004">
    <property type="protein sequence ID" value="MFD1862300.1"/>
    <property type="molecule type" value="Genomic_DNA"/>
</dbReference>
<name>A0ABW4QFJ7_9BACL</name>
<evidence type="ECO:0008006" key="5">
    <source>
        <dbReference type="Google" id="ProtNLM"/>
    </source>
</evidence>
<evidence type="ECO:0000256" key="1">
    <source>
        <dbReference type="SAM" id="MobiDB-lite"/>
    </source>
</evidence>
<sequence>MKKNLFLAAILFSAGAVLAACGTAETSEENNNSTAGEQTAEETPATETETPEEPAEETEAPEEPATTEETEETEEPAEQPAETTTEEPSKAETEGTLTPSDEQPYQIKVVRGYELTSEEPGKDSLFLSEDSGVFMRIETFSKEDISFDQAAAVMKETVQASNPEAEISETAGPEGAAFLNSAAYEVPSAEGKVTGIVFEKEDIIARLTIFDSTEATATEDFIDMAKTIEPKE</sequence>
<feature type="compositionally biased region" description="Acidic residues" evidence="1">
    <location>
        <begin position="49"/>
        <end position="77"/>
    </location>
</feature>
<feature type="region of interest" description="Disordered" evidence="1">
    <location>
        <begin position="23"/>
        <end position="106"/>
    </location>
</feature>
<dbReference type="RefSeq" id="WP_204892659.1">
    <property type="nucleotide sequence ID" value="NZ_JBHUFW010000004.1"/>
</dbReference>
<evidence type="ECO:0000313" key="4">
    <source>
        <dbReference type="Proteomes" id="UP001597273"/>
    </source>
</evidence>
<gene>
    <name evidence="3" type="ORF">ACFSDB_05130</name>
</gene>
<reference evidence="4" key="1">
    <citation type="journal article" date="2019" name="Int. J. Syst. Evol. Microbiol.">
        <title>The Global Catalogue of Microorganisms (GCM) 10K type strain sequencing project: providing services to taxonomists for standard genome sequencing and annotation.</title>
        <authorList>
            <consortium name="The Broad Institute Genomics Platform"/>
            <consortium name="The Broad Institute Genome Sequencing Center for Infectious Disease"/>
            <person name="Wu L."/>
            <person name="Ma J."/>
        </authorList>
    </citation>
    <scope>NUCLEOTIDE SEQUENCE [LARGE SCALE GENOMIC DNA]</scope>
    <source>
        <strain evidence="4">CGMCC 1.15475</strain>
    </source>
</reference>
<proteinExistence type="predicted"/>
<protein>
    <recommendedName>
        <fullName evidence="5">Lipoprotein</fullName>
    </recommendedName>
</protein>
<comment type="caution">
    <text evidence="3">The sequence shown here is derived from an EMBL/GenBank/DDBJ whole genome shotgun (WGS) entry which is preliminary data.</text>
</comment>
<accession>A0ABW4QFJ7</accession>
<feature type="compositionally biased region" description="Low complexity" evidence="1">
    <location>
        <begin position="37"/>
        <end position="48"/>
    </location>
</feature>
<evidence type="ECO:0000256" key="2">
    <source>
        <dbReference type="SAM" id="SignalP"/>
    </source>
</evidence>
<organism evidence="3 4">
    <name type="scientific">Planococcus chinensis</name>
    <dbReference type="NCBI Taxonomy" id="272917"/>
    <lineage>
        <taxon>Bacteria</taxon>
        <taxon>Bacillati</taxon>
        <taxon>Bacillota</taxon>
        <taxon>Bacilli</taxon>
        <taxon>Bacillales</taxon>
        <taxon>Caryophanaceae</taxon>
        <taxon>Planococcus</taxon>
    </lineage>
</organism>
<feature type="chain" id="PRO_5045222154" description="Lipoprotein" evidence="2">
    <location>
        <begin position="20"/>
        <end position="232"/>
    </location>
</feature>
<dbReference type="Proteomes" id="UP001597273">
    <property type="component" value="Unassembled WGS sequence"/>
</dbReference>
<keyword evidence="2" id="KW-0732">Signal</keyword>
<evidence type="ECO:0000313" key="3">
    <source>
        <dbReference type="EMBL" id="MFD1862300.1"/>
    </source>
</evidence>
<dbReference type="PROSITE" id="PS51257">
    <property type="entry name" value="PROKAR_LIPOPROTEIN"/>
    <property type="match status" value="1"/>
</dbReference>